<protein>
    <submittedName>
        <fullName evidence="2">Uncharacterized protein</fullName>
    </submittedName>
</protein>
<feature type="region of interest" description="Disordered" evidence="1">
    <location>
        <begin position="23"/>
        <end position="47"/>
    </location>
</feature>
<feature type="compositionally biased region" description="Basic and acidic residues" evidence="1">
    <location>
        <begin position="35"/>
        <end position="45"/>
    </location>
</feature>
<keyword evidence="3" id="KW-1185">Reference proteome</keyword>
<proteinExistence type="predicted"/>
<name>A0A9P9DX52_9HYPO</name>
<dbReference type="Proteomes" id="UP000717696">
    <property type="component" value="Unassembled WGS sequence"/>
</dbReference>
<dbReference type="EMBL" id="JAGMUU010000022">
    <property type="protein sequence ID" value="KAH7127944.1"/>
    <property type="molecule type" value="Genomic_DNA"/>
</dbReference>
<dbReference type="AlphaFoldDB" id="A0A9P9DX52"/>
<evidence type="ECO:0000313" key="3">
    <source>
        <dbReference type="Proteomes" id="UP000717696"/>
    </source>
</evidence>
<accession>A0A9P9DX52</accession>
<comment type="caution">
    <text evidence="2">The sequence shown here is derived from an EMBL/GenBank/DDBJ whole genome shotgun (WGS) entry which is preliminary data.</text>
</comment>
<evidence type="ECO:0000256" key="1">
    <source>
        <dbReference type="SAM" id="MobiDB-lite"/>
    </source>
</evidence>
<organism evidence="2 3">
    <name type="scientific">Dactylonectria estremocensis</name>
    <dbReference type="NCBI Taxonomy" id="1079267"/>
    <lineage>
        <taxon>Eukaryota</taxon>
        <taxon>Fungi</taxon>
        <taxon>Dikarya</taxon>
        <taxon>Ascomycota</taxon>
        <taxon>Pezizomycotina</taxon>
        <taxon>Sordariomycetes</taxon>
        <taxon>Hypocreomycetidae</taxon>
        <taxon>Hypocreales</taxon>
        <taxon>Nectriaceae</taxon>
        <taxon>Dactylonectria</taxon>
    </lineage>
</organism>
<reference evidence="2" key="1">
    <citation type="journal article" date="2021" name="Nat. Commun.">
        <title>Genetic determinants of endophytism in the Arabidopsis root mycobiome.</title>
        <authorList>
            <person name="Mesny F."/>
            <person name="Miyauchi S."/>
            <person name="Thiergart T."/>
            <person name="Pickel B."/>
            <person name="Atanasova L."/>
            <person name="Karlsson M."/>
            <person name="Huettel B."/>
            <person name="Barry K.W."/>
            <person name="Haridas S."/>
            <person name="Chen C."/>
            <person name="Bauer D."/>
            <person name="Andreopoulos W."/>
            <person name="Pangilinan J."/>
            <person name="LaButti K."/>
            <person name="Riley R."/>
            <person name="Lipzen A."/>
            <person name="Clum A."/>
            <person name="Drula E."/>
            <person name="Henrissat B."/>
            <person name="Kohler A."/>
            <person name="Grigoriev I.V."/>
            <person name="Martin F.M."/>
            <person name="Hacquard S."/>
        </authorList>
    </citation>
    <scope>NUCLEOTIDE SEQUENCE</scope>
    <source>
        <strain evidence="2">MPI-CAGE-AT-0021</strain>
    </source>
</reference>
<evidence type="ECO:0000313" key="2">
    <source>
        <dbReference type="EMBL" id="KAH7127944.1"/>
    </source>
</evidence>
<sequence length="212" mass="23852">MLLSLLPLFIRIRIRIRRPRYANAHDTHTPPNRIRPTDRPTDRSRIPPPSTMVDFLWPGWGPLCTILTAIGLPFVISSTVLMYLHLYHPSVLPSSPSSIAAERTAVATEAAVPRLPTAAEAIAEQTAAEQTENDQRRLREVTRQAVSLLKATIATERQVSKATRIRHQELLIVHRATCDVIHDLKTALQLDGLETDREILSLTRDLADLWIN</sequence>
<gene>
    <name evidence="2" type="ORF">B0J13DRAFT_530627</name>
</gene>